<evidence type="ECO:0000313" key="2">
    <source>
        <dbReference type="Proteomes" id="UP000663823"/>
    </source>
</evidence>
<organism evidence="1 2">
    <name type="scientific">Rotaria sordida</name>
    <dbReference type="NCBI Taxonomy" id="392033"/>
    <lineage>
        <taxon>Eukaryota</taxon>
        <taxon>Metazoa</taxon>
        <taxon>Spiralia</taxon>
        <taxon>Gnathifera</taxon>
        <taxon>Rotifera</taxon>
        <taxon>Eurotatoria</taxon>
        <taxon>Bdelloidea</taxon>
        <taxon>Philodinida</taxon>
        <taxon>Philodinidae</taxon>
        <taxon>Rotaria</taxon>
    </lineage>
</organism>
<comment type="caution">
    <text evidence="1">The sequence shown here is derived from an EMBL/GenBank/DDBJ whole genome shotgun (WGS) entry which is preliminary data.</text>
</comment>
<reference evidence="1" key="1">
    <citation type="submission" date="2021-02" db="EMBL/GenBank/DDBJ databases">
        <authorList>
            <person name="Nowell W R."/>
        </authorList>
    </citation>
    <scope>NUCLEOTIDE SEQUENCE</scope>
</reference>
<proteinExistence type="predicted"/>
<sequence>MSQELQRDPSQSSVNLLEEFSLNSAITTAPPDALPQRTIFAYNNYNNNMTQPFIVNQQNNNPIQQRTTTSSYRRRQYRQNNIYNNNSRFEILSDINDIDNENEVDNNNNDLVEIEINNKNKTKTDKNKKKKKIRVYLQPNKILKWFEETSKQSKNVISGRGNQAYTLATASIYDEWIRNNYELQVWQEYLKLDTRFVEKKTKRLTDEIAALSAIHTTAELTANLLTITNANIPSPATTMSAIKNQTREPVDRLEKHILDYLHKCTQHVKKLTENRIQLAKAQMAEYKALEDFQQITTTIHWNLHSTLKSKIKLWSTKYKNYRTITERIKLNLSPKFISNVDFNFKIDESIIKTMTLNEQTAAREHELIINEIKQIIENFPKTTNEDEIKLTEEEHDLLKLGPRFMFNDPKTASRRRRTELATLKRKIANRFLEKVIIPGRPVEQFIAELDVLLQNLHDIPIF</sequence>
<dbReference type="AlphaFoldDB" id="A0A820ABF7"/>
<dbReference type="Proteomes" id="UP000663823">
    <property type="component" value="Unassembled WGS sequence"/>
</dbReference>
<dbReference type="EMBL" id="CAJOAX010019568">
    <property type="protein sequence ID" value="CAF4189204.1"/>
    <property type="molecule type" value="Genomic_DNA"/>
</dbReference>
<gene>
    <name evidence="1" type="ORF">OTI717_LOCUS38062</name>
</gene>
<evidence type="ECO:0000313" key="1">
    <source>
        <dbReference type="EMBL" id="CAF4189204.1"/>
    </source>
</evidence>
<feature type="non-terminal residue" evidence="1">
    <location>
        <position position="462"/>
    </location>
</feature>
<name>A0A820ABF7_9BILA</name>
<protein>
    <submittedName>
        <fullName evidence="1">Uncharacterized protein</fullName>
    </submittedName>
</protein>
<accession>A0A820ABF7</accession>